<evidence type="ECO:0000256" key="3">
    <source>
        <dbReference type="ARBA" id="ARBA00023242"/>
    </source>
</evidence>
<dbReference type="SUPFAM" id="SSF46785">
    <property type="entry name" value="Winged helix' DNA-binding domain"/>
    <property type="match status" value="1"/>
</dbReference>
<dbReference type="PROSITE" id="PS50039">
    <property type="entry name" value="FORK_HEAD_3"/>
    <property type="match status" value="1"/>
</dbReference>
<dbReference type="PROSITE" id="PS00658">
    <property type="entry name" value="FORK_HEAD_2"/>
    <property type="match status" value="1"/>
</dbReference>
<dbReference type="FunFam" id="1.10.10.10:FF:000071">
    <property type="entry name" value="Forkhead box F1"/>
    <property type="match status" value="1"/>
</dbReference>
<dbReference type="InterPro" id="IPR030456">
    <property type="entry name" value="TF_fork_head_CS_2"/>
</dbReference>
<proteinExistence type="predicted"/>
<dbReference type="PANTHER" id="PTHR11829">
    <property type="entry name" value="FORKHEAD BOX PROTEIN"/>
    <property type="match status" value="1"/>
</dbReference>
<evidence type="ECO:0000256" key="5">
    <source>
        <dbReference type="SAM" id="MobiDB-lite"/>
    </source>
</evidence>
<accession>A0A6G1SJH9</accession>
<dbReference type="InterPro" id="IPR018122">
    <property type="entry name" value="TF_fork_head_CS_1"/>
</dbReference>
<keyword evidence="3 4" id="KW-0539">Nucleus</keyword>
<dbReference type="InterPro" id="IPR036388">
    <property type="entry name" value="WH-like_DNA-bd_sf"/>
</dbReference>
<dbReference type="CDD" id="cd20048">
    <property type="entry name" value="FH_FOXD4-like"/>
    <property type="match status" value="1"/>
</dbReference>
<dbReference type="AlphaFoldDB" id="A0A6G1SJH9"/>
<dbReference type="PROSITE" id="PS00657">
    <property type="entry name" value="FORK_HEAD_1"/>
    <property type="match status" value="1"/>
</dbReference>
<dbReference type="Gene3D" id="1.10.10.10">
    <property type="entry name" value="Winged helix-like DNA-binding domain superfamily/Winged helix DNA-binding domain"/>
    <property type="match status" value="1"/>
</dbReference>
<organism evidence="7">
    <name type="scientific">Aceria tosichella</name>
    <name type="common">wheat curl mite</name>
    <dbReference type="NCBI Taxonomy" id="561515"/>
    <lineage>
        <taxon>Eukaryota</taxon>
        <taxon>Metazoa</taxon>
        <taxon>Ecdysozoa</taxon>
        <taxon>Arthropoda</taxon>
        <taxon>Chelicerata</taxon>
        <taxon>Arachnida</taxon>
        <taxon>Acari</taxon>
        <taxon>Acariformes</taxon>
        <taxon>Trombidiformes</taxon>
        <taxon>Prostigmata</taxon>
        <taxon>Eupodina</taxon>
        <taxon>Eriophyoidea</taxon>
        <taxon>Eriophyidae</taxon>
        <taxon>Eriophyinae</taxon>
        <taxon>Aceriini</taxon>
        <taxon>Aceria</taxon>
    </lineage>
</organism>
<name>A0A6G1SJH9_9ACAR</name>
<keyword evidence="2 4" id="KW-0238">DNA-binding</keyword>
<reference evidence="7" key="1">
    <citation type="submission" date="2018-10" db="EMBL/GenBank/DDBJ databases">
        <title>Transcriptome assembly of Aceria tosichella (Wheat curl mite) Type 2.</title>
        <authorList>
            <person name="Scully E.D."/>
            <person name="Geib S.M."/>
            <person name="Palmer N.A."/>
            <person name="Gupta A.K."/>
            <person name="Sarath G."/>
            <person name="Tatineni S."/>
        </authorList>
    </citation>
    <scope>NUCLEOTIDE SEQUENCE</scope>
    <source>
        <strain evidence="7">LincolnNE</strain>
    </source>
</reference>
<comment type="subcellular location">
    <subcellularLocation>
        <location evidence="1 4">Nucleus</location>
    </subcellularLocation>
</comment>
<evidence type="ECO:0000256" key="1">
    <source>
        <dbReference type="ARBA" id="ARBA00004123"/>
    </source>
</evidence>
<dbReference type="InterPro" id="IPR001766">
    <property type="entry name" value="Fork_head_dom"/>
</dbReference>
<dbReference type="GO" id="GO:0000978">
    <property type="term" value="F:RNA polymerase II cis-regulatory region sequence-specific DNA binding"/>
    <property type="evidence" value="ECO:0007669"/>
    <property type="project" value="TreeGrafter"/>
</dbReference>
<dbReference type="GO" id="GO:0001710">
    <property type="term" value="P:mesodermal cell fate commitment"/>
    <property type="evidence" value="ECO:0007669"/>
    <property type="project" value="UniProtKB-ARBA"/>
</dbReference>
<sequence length="556" mass="61364">MEPKKISAMKPKKISAMKSDEKKKSQHQKPPYSYIALITMAILQSKERRATLAGICDFIRSRFPYYRDKYPLWQNSIRHNLSLNDCFVKLSREPGNPGKGSYWCLDPQSEDMFDNGSFLRRRKRYKRQMMTLNDSKPKQQLQQQQQQSMLAILEQQARDANLAPGFPLMSPNGEPLDQLASQLDPSSLLAEGAINIPDLNNPLVLAAAIQNPQLAAVILAAQQLKLKRQQQQQLQFQKPLLQQQQLQNQQLQPSYSTSFSTTVRPSTYTARDTMYTTRLVSFRDGRTVRTRTVSEPGSVIEQVLTTIVTETIPVTVTIKPTAVLGATGSPATALPTGPLGQVQSNQATINNALFATQLANILARRQQQLQTSFNSPSALINPNAGGMTQAASATPQQLLAFQQYINQQQKRQQQQNQQPQQQQQQQQQQQFQPNFQQLLQSMSSSNASTSSSSQAARQSGANSQSSASQSATAASPQQDQQHQATPALQQPPKSVVSSATPVANVLGGPLTTTLTSLQTRTYTVHNAFKTIFRTITSTVLIPTVLAAGSTLMPMLG</sequence>
<dbReference type="GO" id="GO:0000981">
    <property type="term" value="F:DNA-binding transcription factor activity, RNA polymerase II-specific"/>
    <property type="evidence" value="ECO:0007669"/>
    <property type="project" value="TreeGrafter"/>
</dbReference>
<dbReference type="GO" id="GO:0005634">
    <property type="term" value="C:nucleus"/>
    <property type="evidence" value="ECO:0007669"/>
    <property type="project" value="UniProtKB-SubCell"/>
</dbReference>
<dbReference type="SMART" id="SM00339">
    <property type="entry name" value="FH"/>
    <property type="match status" value="1"/>
</dbReference>
<evidence type="ECO:0000313" key="7">
    <source>
        <dbReference type="EMBL" id="MDE50529.1"/>
    </source>
</evidence>
<dbReference type="InterPro" id="IPR050211">
    <property type="entry name" value="FOX_domain-containing"/>
</dbReference>
<feature type="DNA-binding region" description="Fork-head" evidence="4">
    <location>
        <begin position="29"/>
        <end position="123"/>
    </location>
</feature>
<dbReference type="PANTHER" id="PTHR11829:SF402">
    <property type="entry name" value="FORK HEAD DOMAIN-CONTAINING PROTEIN FD3-RELATED"/>
    <property type="match status" value="1"/>
</dbReference>
<evidence type="ECO:0000259" key="6">
    <source>
        <dbReference type="PROSITE" id="PS50039"/>
    </source>
</evidence>
<feature type="compositionally biased region" description="Low complexity" evidence="5">
    <location>
        <begin position="410"/>
        <end position="481"/>
    </location>
</feature>
<dbReference type="InterPro" id="IPR036390">
    <property type="entry name" value="WH_DNA-bd_sf"/>
</dbReference>
<evidence type="ECO:0000256" key="2">
    <source>
        <dbReference type="ARBA" id="ARBA00023125"/>
    </source>
</evidence>
<dbReference type="Pfam" id="PF00250">
    <property type="entry name" value="Forkhead"/>
    <property type="match status" value="1"/>
</dbReference>
<feature type="compositionally biased region" description="Polar residues" evidence="5">
    <location>
        <begin position="482"/>
        <end position="496"/>
    </location>
</feature>
<evidence type="ECO:0000256" key="4">
    <source>
        <dbReference type="PROSITE-ProRule" id="PRU00089"/>
    </source>
</evidence>
<gene>
    <name evidence="7" type="primary">fd59A</name>
    <name evidence="7" type="ORF">g.18808</name>
</gene>
<protein>
    <submittedName>
        <fullName evidence="7">Fork head domain-containing protein FD3</fullName>
    </submittedName>
</protein>
<dbReference type="PRINTS" id="PR00053">
    <property type="entry name" value="FORKHEAD"/>
</dbReference>
<feature type="region of interest" description="Disordered" evidence="5">
    <location>
        <begin position="1"/>
        <end position="28"/>
    </location>
</feature>
<dbReference type="EMBL" id="GGYP01005758">
    <property type="protein sequence ID" value="MDE50529.1"/>
    <property type="molecule type" value="Transcribed_RNA"/>
</dbReference>
<feature type="domain" description="Fork-head" evidence="6">
    <location>
        <begin position="29"/>
        <end position="123"/>
    </location>
</feature>
<feature type="region of interest" description="Disordered" evidence="5">
    <location>
        <begin position="410"/>
        <end position="496"/>
    </location>
</feature>